<gene>
    <name evidence="1" type="ORF">GCM10023258_30740</name>
</gene>
<organism evidence="1 2">
    <name type="scientific">Terrabacter aeriphilus</name>
    <dbReference type="NCBI Taxonomy" id="515662"/>
    <lineage>
        <taxon>Bacteria</taxon>
        <taxon>Bacillati</taxon>
        <taxon>Actinomycetota</taxon>
        <taxon>Actinomycetes</taxon>
        <taxon>Micrococcales</taxon>
        <taxon>Intrasporangiaceae</taxon>
        <taxon>Terrabacter</taxon>
    </lineage>
</organism>
<dbReference type="SUPFAM" id="SSF46785">
    <property type="entry name" value="Winged helix' DNA-binding domain"/>
    <property type="match status" value="1"/>
</dbReference>
<name>A0ABP9JJN5_9MICO</name>
<dbReference type="EMBL" id="BAABIW010000019">
    <property type="protein sequence ID" value="GAA5032066.1"/>
    <property type="molecule type" value="Genomic_DNA"/>
</dbReference>
<proteinExistence type="predicted"/>
<dbReference type="Proteomes" id="UP001500427">
    <property type="component" value="Unassembled WGS sequence"/>
</dbReference>
<comment type="caution">
    <text evidence="1">The sequence shown here is derived from an EMBL/GenBank/DDBJ whole genome shotgun (WGS) entry which is preliminary data.</text>
</comment>
<reference evidence="2" key="1">
    <citation type="journal article" date="2019" name="Int. J. Syst. Evol. Microbiol.">
        <title>The Global Catalogue of Microorganisms (GCM) 10K type strain sequencing project: providing services to taxonomists for standard genome sequencing and annotation.</title>
        <authorList>
            <consortium name="The Broad Institute Genomics Platform"/>
            <consortium name="The Broad Institute Genome Sequencing Center for Infectious Disease"/>
            <person name="Wu L."/>
            <person name="Ma J."/>
        </authorList>
    </citation>
    <scope>NUCLEOTIDE SEQUENCE [LARGE SCALE GENOMIC DNA]</scope>
    <source>
        <strain evidence="2">JCM 17687</strain>
    </source>
</reference>
<evidence type="ECO:0000313" key="2">
    <source>
        <dbReference type="Proteomes" id="UP001500427"/>
    </source>
</evidence>
<dbReference type="CDD" id="cd00090">
    <property type="entry name" value="HTH_ARSR"/>
    <property type="match status" value="1"/>
</dbReference>
<dbReference type="InterPro" id="IPR036388">
    <property type="entry name" value="WH-like_DNA-bd_sf"/>
</dbReference>
<accession>A0ABP9JJN5</accession>
<dbReference type="InterPro" id="IPR011991">
    <property type="entry name" value="ArsR-like_HTH"/>
</dbReference>
<sequence length="246" mass="25642">MEDLMRDAVVEAVADAEGVGGTRRAVLDLVLAESGDPRTDGSGLTAAQVGRLLGIHVTTARWHLERLVAAGQLVAGERRGGVGRPRKVYRTAGAHAPGLGGADALDSFAALLISTWAQAREGGERVAPEEAGARWVADRTSADASTRAPAGTTGAWLGKVGLTVDILAEWGYEPELQTADRGRSVELTLHDCPFAAMARDHPEVVCGIHLGLLRGTLAAVGEPDAGVELQPFVTASSCTARMTRAH</sequence>
<dbReference type="Gene3D" id="1.10.10.10">
    <property type="entry name" value="Winged helix-like DNA-binding domain superfamily/Winged helix DNA-binding domain"/>
    <property type="match status" value="1"/>
</dbReference>
<keyword evidence="2" id="KW-1185">Reference proteome</keyword>
<protein>
    <submittedName>
        <fullName evidence="1">Helix-turn-helix domain-containing protein</fullName>
    </submittedName>
</protein>
<evidence type="ECO:0000313" key="1">
    <source>
        <dbReference type="EMBL" id="GAA5032066.1"/>
    </source>
</evidence>
<dbReference type="InterPro" id="IPR036390">
    <property type="entry name" value="WH_DNA-bd_sf"/>
</dbReference>